<dbReference type="SUPFAM" id="SSF56496">
    <property type="entry name" value="Fibrinogen C-terminal domain-like"/>
    <property type="match status" value="1"/>
</dbReference>
<protein>
    <submittedName>
        <fullName evidence="2">Tnxb</fullName>
    </submittedName>
</protein>
<sequence>MERLMDREVIQRRGPTEKTLLEFYKTWDEYKLGFGNLNESFWIGKHRTISQHPSRIVIPTKGVNDLYWVLNPSFLNEEMTIVGSESPENV</sequence>
<evidence type="ECO:0000259" key="1">
    <source>
        <dbReference type="Pfam" id="PF00147"/>
    </source>
</evidence>
<name>A0ABY6KJ22_9ARAC</name>
<evidence type="ECO:0000313" key="3">
    <source>
        <dbReference type="Proteomes" id="UP001235939"/>
    </source>
</evidence>
<keyword evidence="3" id="KW-1185">Reference proteome</keyword>
<dbReference type="InterPro" id="IPR014716">
    <property type="entry name" value="Fibrinogen_a/b/g_C_1"/>
</dbReference>
<gene>
    <name evidence="2" type="ORF">LAZ67_6000989</name>
</gene>
<organism evidence="2 3">
    <name type="scientific">Cordylochernes scorpioides</name>
    <dbReference type="NCBI Taxonomy" id="51811"/>
    <lineage>
        <taxon>Eukaryota</taxon>
        <taxon>Metazoa</taxon>
        <taxon>Ecdysozoa</taxon>
        <taxon>Arthropoda</taxon>
        <taxon>Chelicerata</taxon>
        <taxon>Arachnida</taxon>
        <taxon>Pseudoscorpiones</taxon>
        <taxon>Cheliferoidea</taxon>
        <taxon>Chernetidae</taxon>
        <taxon>Cordylochernes</taxon>
    </lineage>
</organism>
<dbReference type="InterPro" id="IPR036056">
    <property type="entry name" value="Fibrinogen-like_C"/>
</dbReference>
<evidence type="ECO:0000313" key="2">
    <source>
        <dbReference type="EMBL" id="UYV68816.1"/>
    </source>
</evidence>
<dbReference type="InterPro" id="IPR002181">
    <property type="entry name" value="Fibrinogen_a/b/g_C_dom"/>
</dbReference>
<dbReference type="Pfam" id="PF00147">
    <property type="entry name" value="Fibrinogen_C"/>
    <property type="match status" value="1"/>
</dbReference>
<reference evidence="2 3" key="1">
    <citation type="submission" date="2022-01" db="EMBL/GenBank/DDBJ databases">
        <title>A chromosomal length assembly of Cordylochernes scorpioides.</title>
        <authorList>
            <person name="Zeh D."/>
            <person name="Zeh J."/>
        </authorList>
    </citation>
    <scope>NUCLEOTIDE SEQUENCE [LARGE SCALE GENOMIC DNA]</scope>
    <source>
        <strain evidence="2">IN4F17</strain>
        <tissue evidence="2">Whole Body</tissue>
    </source>
</reference>
<dbReference type="EMBL" id="CP092868">
    <property type="protein sequence ID" value="UYV68816.1"/>
    <property type="molecule type" value="Genomic_DNA"/>
</dbReference>
<dbReference type="Gene3D" id="3.90.215.10">
    <property type="entry name" value="Gamma Fibrinogen, chain A, domain 1"/>
    <property type="match status" value="1"/>
</dbReference>
<dbReference type="Proteomes" id="UP001235939">
    <property type="component" value="Chromosome 06"/>
</dbReference>
<proteinExistence type="predicted"/>
<feature type="domain" description="Fibrinogen C-terminal" evidence="1">
    <location>
        <begin position="19"/>
        <end position="47"/>
    </location>
</feature>
<accession>A0ABY6KJ22</accession>